<dbReference type="PANTHER" id="PTHR47510:SF3">
    <property type="entry name" value="ENDO_EXONUCLEASE_PHOSPHATASE DOMAIN-CONTAINING PROTEIN"/>
    <property type="match status" value="1"/>
</dbReference>
<keyword evidence="2" id="KW-0548">Nucleotidyltransferase</keyword>
<evidence type="ECO:0000313" key="2">
    <source>
        <dbReference type="EMBL" id="KOB70749.1"/>
    </source>
</evidence>
<accession>A0A0L7L645</accession>
<dbReference type="GO" id="GO:0003964">
    <property type="term" value="F:RNA-directed DNA polymerase activity"/>
    <property type="evidence" value="ECO:0007669"/>
    <property type="project" value="UniProtKB-KW"/>
</dbReference>
<gene>
    <name evidence="2" type="ORF">OBRU01_16335</name>
</gene>
<keyword evidence="2" id="KW-0808">Transferase</keyword>
<comment type="caution">
    <text evidence="2">The sequence shown here is derived from an EMBL/GenBank/DDBJ whole genome shotgun (WGS) entry which is preliminary data.</text>
</comment>
<protein>
    <submittedName>
        <fullName evidence="2">Reverse transcriptase</fullName>
    </submittedName>
</protein>
<sequence length="210" mass="23776">MREGLAGEPADMREGLAGEPAEMREGLAGEPAEMREGLAGEPAEMREDLDTTFHVNDINTKLDLILTGDSERISTYGQFPAPGFSHHDLTFASVKLKSPKQRPRIVMHRNFAAVDHDRLRIDAEALDWSQLYNASNIDDMVSAFNKSLTALYDKHAQIVPVRMKKRPAPWLTDGIRKLMAKRNSLYRRYRKSPCAETFSKFKKQETGVTR</sequence>
<dbReference type="STRING" id="104452.A0A0L7L645"/>
<reference evidence="2 3" key="1">
    <citation type="journal article" date="2015" name="Genome Biol. Evol.">
        <title>The genome of winter moth (Operophtera brumata) provides a genomic perspective on sexual dimorphism and phenology.</title>
        <authorList>
            <person name="Derks M.F."/>
            <person name="Smit S."/>
            <person name="Salis L."/>
            <person name="Schijlen E."/>
            <person name="Bossers A."/>
            <person name="Mateman C."/>
            <person name="Pijl A.S."/>
            <person name="de Ridder D."/>
            <person name="Groenen M.A."/>
            <person name="Visser M.E."/>
            <person name="Megens H.J."/>
        </authorList>
    </citation>
    <scope>NUCLEOTIDE SEQUENCE [LARGE SCALE GENOMIC DNA]</scope>
    <source>
        <strain evidence="2">WM2013NL</strain>
        <tissue evidence="2">Head and thorax</tissue>
    </source>
</reference>
<dbReference type="Proteomes" id="UP000037510">
    <property type="component" value="Unassembled WGS sequence"/>
</dbReference>
<dbReference type="AlphaFoldDB" id="A0A0L7L645"/>
<proteinExistence type="predicted"/>
<keyword evidence="3" id="KW-1185">Reference proteome</keyword>
<dbReference type="PANTHER" id="PTHR47510">
    <property type="entry name" value="REVERSE TRANSCRIPTASE DOMAIN-CONTAINING PROTEIN"/>
    <property type="match status" value="1"/>
</dbReference>
<feature type="region of interest" description="Disordered" evidence="1">
    <location>
        <begin position="1"/>
        <end position="20"/>
    </location>
</feature>
<keyword evidence="2" id="KW-0695">RNA-directed DNA polymerase</keyword>
<name>A0A0L7L645_OPEBR</name>
<evidence type="ECO:0000256" key="1">
    <source>
        <dbReference type="SAM" id="MobiDB-lite"/>
    </source>
</evidence>
<organism evidence="2 3">
    <name type="scientific">Operophtera brumata</name>
    <name type="common">Winter moth</name>
    <name type="synonym">Phalaena brumata</name>
    <dbReference type="NCBI Taxonomy" id="104452"/>
    <lineage>
        <taxon>Eukaryota</taxon>
        <taxon>Metazoa</taxon>
        <taxon>Ecdysozoa</taxon>
        <taxon>Arthropoda</taxon>
        <taxon>Hexapoda</taxon>
        <taxon>Insecta</taxon>
        <taxon>Pterygota</taxon>
        <taxon>Neoptera</taxon>
        <taxon>Endopterygota</taxon>
        <taxon>Lepidoptera</taxon>
        <taxon>Glossata</taxon>
        <taxon>Ditrysia</taxon>
        <taxon>Geometroidea</taxon>
        <taxon>Geometridae</taxon>
        <taxon>Larentiinae</taxon>
        <taxon>Operophtera</taxon>
    </lineage>
</organism>
<evidence type="ECO:0000313" key="3">
    <source>
        <dbReference type="Proteomes" id="UP000037510"/>
    </source>
</evidence>
<dbReference type="EMBL" id="JTDY01002776">
    <property type="protein sequence ID" value="KOB70749.1"/>
    <property type="molecule type" value="Genomic_DNA"/>
</dbReference>